<proteinExistence type="predicted"/>
<accession>A0A7W7N7V7</accession>
<evidence type="ECO:0000313" key="2">
    <source>
        <dbReference type="EMBL" id="MBB4801781.1"/>
    </source>
</evidence>
<keyword evidence="1" id="KW-0812">Transmembrane</keyword>
<feature type="transmembrane region" description="Helical" evidence="1">
    <location>
        <begin position="69"/>
        <end position="96"/>
    </location>
</feature>
<feature type="transmembrane region" description="Helical" evidence="1">
    <location>
        <begin position="12"/>
        <end position="33"/>
    </location>
</feature>
<reference evidence="2 3" key="1">
    <citation type="submission" date="2020-08" db="EMBL/GenBank/DDBJ databases">
        <title>Functional genomics of gut bacteria from endangered species of beetles.</title>
        <authorList>
            <person name="Carlos-Shanley C."/>
        </authorList>
    </citation>
    <scope>NUCLEOTIDE SEQUENCE [LARGE SCALE GENOMIC DNA]</scope>
    <source>
        <strain evidence="2 3">S00142</strain>
    </source>
</reference>
<evidence type="ECO:0000313" key="3">
    <source>
        <dbReference type="Proteomes" id="UP000561681"/>
    </source>
</evidence>
<protein>
    <submittedName>
        <fullName evidence="2">Uncharacterized protein</fullName>
    </submittedName>
</protein>
<dbReference type="Proteomes" id="UP000561681">
    <property type="component" value="Unassembled WGS sequence"/>
</dbReference>
<keyword evidence="3" id="KW-1185">Reference proteome</keyword>
<organism evidence="2 3">
    <name type="scientific">Flavobacterium nitrogenifigens</name>
    <dbReference type="NCBI Taxonomy" id="1617283"/>
    <lineage>
        <taxon>Bacteria</taxon>
        <taxon>Pseudomonadati</taxon>
        <taxon>Bacteroidota</taxon>
        <taxon>Flavobacteriia</taxon>
        <taxon>Flavobacteriales</taxon>
        <taxon>Flavobacteriaceae</taxon>
        <taxon>Flavobacterium</taxon>
    </lineage>
</organism>
<dbReference type="RefSeq" id="WP_184160532.1">
    <property type="nucleotide sequence ID" value="NZ_JACHLD010000002.1"/>
</dbReference>
<name>A0A7W7N7V7_9FLAO</name>
<keyword evidence="1" id="KW-0472">Membrane</keyword>
<dbReference type="EMBL" id="JACHLD010000002">
    <property type="protein sequence ID" value="MBB4801781.1"/>
    <property type="molecule type" value="Genomic_DNA"/>
</dbReference>
<sequence>MKTAYSSTVPKELSSGLIIFAGVALFFLLMEFLNLSHVFYLRLLNVFFIFYGVNRILNINLAQGQNNFLFNAVSAMITSFIGVVLSLAALMIYSYARGGDHYVESLSQTFMFGAEPSVPIYILCLLFEGSASCIVVTLVLMLCRNSSFRAD</sequence>
<feature type="transmembrane region" description="Helical" evidence="1">
    <location>
        <begin position="39"/>
        <end position="57"/>
    </location>
</feature>
<feature type="transmembrane region" description="Helical" evidence="1">
    <location>
        <begin position="120"/>
        <end position="143"/>
    </location>
</feature>
<dbReference type="AlphaFoldDB" id="A0A7W7N7V7"/>
<comment type="caution">
    <text evidence="2">The sequence shown here is derived from an EMBL/GenBank/DDBJ whole genome shotgun (WGS) entry which is preliminary data.</text>
</comment>
<gene>
    <name evidence="2" type="ORF">HNP37_001842</name>
</gene>
<evidence type="ECO:0000256" key="1">
    <source>
        <dbReference type="SAM" id="Phobius"/>
    </source>
</evidence>
<keyword evidence="1" id="KW-1133">Transmembrane helix</keyword>